<evidence type="ECO:0000256" key="1">
    <source>
        <dbReference type="ARBA" id="ARBA00008535"/>
    </source>
</evidence>
<dbReference type="InterPro" id="IPR045058">
    <property type="entry name" value="GIMA/IAN/Toc"/>
</dbReference>
<evidence type="ECO:0000256" key="4">
    <source>
        <dbReference type="SAM" id="MobiDB-lite"/>
    </source>
</evidence>
<evidence type="ECO:0000313" key="6">
    <source>
        <dbReference type="EMBL" id="KAK0137784.1"/>
    </source>
</evidence>
<evidence type="ECO:0000256" key="3">
    <source>
        <dbReference type="ARBA" id="ARBA00023134"/>
    </source>
</evidence>
<comment type="similarity">
    <text evidence="1">Belongs to the TRAFAC class TrmE-Era-EngA-EngB-Septin-like GTPase superfamily. AIG1/Toc34/Toc159-like paraseptin GTPase family. IAN subfamily.</text>
</comment>
<evidence type="ECO:0000259" key="5">
    <source>
        <dbReference type="PROSITE" id="PS51720"/>
    </source>
</evidence>
<dbReference type="EMBL" id="JAOPHQ010004849">
    <property type="protein sequence ID" value="KAK0137784.1"/>
    <property type="molecule type" value="Genomic_DNA"/>
</dbReference>
<dbReference type="InterPro" id="IPR006703">
    <property type="entry name" value="G_AIG1"/>
</dbReference>
<feature type="domain" description="AIG1-type G" evidence="5">
    <location>
        <begin position="50"/>
        <end position="246"/>
    </location>
</feature>
<sequence length="959" mass="106736">MDSTRQHRTQSTSRAEPRPETGGGRGCRMKEVSLPRGPLYMRPPRENGCESHLKIVLLGGRNSGKSSVGNLILGREEFVTRERTTCSRRQGVVAGRWTTVVDTPGWWCDFGTRDTAELVKREIVGSVLLCYPGPHVFLVVVKACSLFSEQRQRALEQHVALLGETVWRHCIALFTCVDGVHDECPETMDDSAFTWLIEKCGRRCHHFMLTGDTVGSRVTQLLVKIQKLATENANRLFEIEPSSLHRINQNIKTVEERALQRFLKMKEHRAQMQEDLHHLSDIRVVVVGAKGSGKTSVVNTIVGGGDGRRRGIGRTARCEIRRAAVLGRDVTAVDTPGWALLLVVRVDRAFSDANRRAAQEHVELLLGPGAWRHTLLVFSFGDWLGDTSIERYVESEGEPLRWLVDRCGNRYHVVYNKSTGDAAGVQVAELVGKVEEMVAANGGCAPHQAGGSVTTGRLEEQRRAEEERASQRLLVKTEQRQALRSQLEKLNCVPELKLVLLGGRNTGKSSCGNTILGRAGFHAGIPTATCAERRAHVRGVAVSVLDMPHWPPSSRDHDPLMRAAVTSGLSALLLVVNVSSSFTSSLWEALEKQMLGGAEEEEEEERWSRAMVLFSHGDWLGNTSIEERIESEGEALRRLVDRCGNRYHVLDNRHQGDRSQVYQLLDQIEEMLVGARLALLQRGDPIGKSVTLAARHSQAGLEVCHRKMQDVSLPCTNNSQPLDCPADTRSCLVVALPKKTRSALNVYIDMNNQTLCAASGLRGSDKMLRWTLRDMKTVMEILPQWSWISSPCNRTEATSEGQGSVYSPRHRGSLLASHAHHQSTPVAAREDVMAARSLWQPRDYTLKKLLEAGDLQALMDQWGSSSLEELEAFVDAYFEMVWEQAMCLAPAEDFTEPGAATEEAEHSAASSIAEKLSKLDLLEDIQRDLTEIKQSVDKCWKITQELMEAHKGNERRHAD</sequence>
<feature type="domain" description="AIG1-type G" evidence="5">
    <location>
        <begin position="493"/>
        <end position="695"/>
    </location>
</feature>
<dbReference type="InterPro" id="IPR027417">
    <property type="entry name" value="P-loop_NTPase"/>
</dbReference>
<dbReference type="PANTHER" id="PTHR10903">
    <property type="entry name" value="GTPASE, IMAP FAMILY MEMBER-RELATED"/>
    <property type="match status" value="1"/>
</dbReference>
<feature type="compositionally biased region" description="Polar residues" evidence="4">
    <location>
        <begin position="1"/>
        <end position="14"/>
    </location>
</feature>
<evidence type="ECO:0000256" key="2">
    <source>
        <dbReference type="ARBA" id="ARBA00022741"/>
    </source>
</evidence>
<dbReference type="PROSITE" id="PS51720">
    <property type="entry name" value="G_AIG1"/>
    <property type="match status" value="2"/>
</dbReference>
<gene>
    <name evidence="6" type="primary">GIMAP8_0</name>
    <name evidence="6" type="ORF">N1851_025995</name>
</gene>
<protein>
    <submittedName>
        <fullName evidence="6">GTPase IMAP family member 8</fullName>
    </submittedName>
</protein>
<keyword evidence="2" id="KW-0547">Nucleotide-binding</keyword>
<feature type="region of interest" description="Disordered" evidence="4">
    <location>
        <begin position="445"/>
        <end position="465"/>
    </location>
</feature>
<dbReference type="Proteomes" id="UP001174136">
    <property type="component" value="Unassembled WGS sequence"/>
</dbReference>
<dbReference type="PANTHER" id="PTHR10903:SF107">
    <property type="entry name" value="GTPASE IMAP FAMILY MEMBER 4-LIKE-RELATED"/>
    <property type="match status" value="1"/>
</dbReference>
<reference evidence="6" key="1">
    <citation type="journal article" date="2023" name="Front. Mar. Sci.">
        <title>A new Merluccius polli reference genome to investigate the effects of global change in West African waters.</title>
        <authorList>
            <person name="Mateo J.L."/>
            <person name="Blanco-Fernandez C."/>
            <person name="Garcia-Vazquez E."/>
            <person name="Machado-Schiaffino G."/>
        </authorList>
    </citation>
    <scope>NUCLEOTIDE SEQUENCE</scope>
    <source>
        <strain evidence="6">C29</strain>
        <tissue evidence="6">Fin</tissue>
    </source>
</reference>
<proteinExistence type="inferred from homology"/>
<accession>A0AA47MCT3</accession>
<comment type="caution">
    <text evidence="6">The sequence shown here is derived from an EMBL/GenBank/DDBJ whole genome shotgun (WGS) entry which is preliminary data.</text>
</comment>
<dbReference type="FunFam" id="3.40.50.300:FF:001809">
    <property type="entry name" value="Si:ch1073-365p7.2"/>
    <property type="match status" value="1"/>
</dbReference>
<name>A0AA47MCT3_MERPO</name>
<dbReference type="Gene3D" id="3.40.50.300">
    <property type="entry name" value="P-loop containing nucleotide triphosphate hydrolases"/>
    <property type="match status" value="4"/>
</dbReference>
<dbReference type="Pfam" id="PF04548">
    <property type="entry name" value="AIG1"/>
    <property type="match status" value="3"/>
</dbReference>
<keyword evidence="7" id="KW-1185">Reference proteome</keyword>
<organism evidence="6 7">
    <name type="scientific">Merluccius polli</name>
    <name type="common">Benguela hake</name>
    <name type="synonym">Merluccius cadenati</name>
    <dbReference type="NCBI Taxonomy" id="89951"/>
    <lineage>
        <taxon>Eukaryota</taxon>
        <taxon>Metazoa</taxon>
        <taxon>Chordata</taxon>
        <taxon>Craniata</taxon>
        <taxon>Vertebrata</taxon>
        <taxon>Euteleostomi</taxon>
        <taxon>Actinopterygii</taxon>
        <taxon>Neopterygii</taxon>
        <taxon>Teleostei</taxon>
        <taxon>Neoteleostei</taxon>
        <taxon>Acanthomorphata</taxon>
        <taxon>Zeiogadaria</taxon>
        <taxon>Gadariae</taxon>
        <taxon>Gadiformes</taxon>
        <taxon>Gadoidei</taxon>
        <taxon>Merlucciidae</taxon>
        <taxon>Merluccius</taxon>
    </lineage>
</organism>
<feature type="region of interest" description="Disordered" evidence="4">
    <location>
        <begin position="1"/>
        <end position="43"/>
    </location>
</feature>
<dbReference type="SUPFAM" id="SSF52540">
    <property type="entry name" value="P-loop containing nucleoside triphosphate hydrolases"/>
    <property type="match status" value="3"/>
</dbReference>
<keyword evidence="3" id="KW-0342">GTP-binding</keyword>
<dbReference type="GO" id="GO:0005525">
    <property type="term" value="F:GTP binding"/>
    <property type="evidence" value="ECO:0007669"/>
    <property type="project" value="UniProtKB-KW"/>
</dbReference>
<evidence type="ECO:0000313" key="7">
    <source>
        <dbReference type="Proteomes" id="UP001174136"/>
    </source>
</evidence>
<dbReference type="AlphaFoldDB" id="A0AA47MCT3"/>